<sequence length="792" mass="88613">MKNHNVEVLAPAGSYDIMKAVINAGADAVYLGGDMFGARAYAGNLNKEEMIRALDYAHLRDKKIYLTVNTLLKENECTHELVDYIAPFYEAGLDACIVQDMGVFKILHSAFPDMHMHASTQMTITGEKGASILKEMGAMRIVTARELTLDEIRQIHEKCDIEIESFVHGALCYCYSGQCLLSSMNGTRSGNRGRCAQACRLDYSVVNNDKVINDSKSSYPLSPKDMCALDILPDIIDAGVYSMKIEGRMKNVTYAAGVTSIYRKYTDMYLENGRKGYHVSQEDKNMLLDIFNRGSFTSGYYNSEKGKNMMSLSRPNHMGVKALQVVKNDNGRILFKALTDINPQDVFEIDSDNAYTSGDSYKKGSTFTVNLSRKLPLYKDRIIYRMKNGSVTKEIAEKYASQAGTLKKPVNMLFTAECGKPMKLELEACNTKVSVFGASAEIAGKQPATVESCIKNLSKLGNTDFTAGKITADIGTNVFVPVSILNDLRRKGIEKLTETILDKYRRQTVDESVYNVCKASSKDISVTVNDSIHDGKYRTSVYLKTKGQLKSYILSGLNNDNVYVDFKLFDDDECRKNIKELADSQNVTAALPYIITQSQNRIFGSLIENIRSCNIEMFLVRNLEEIGCLGNLGQKTGFVPKIVTDAGLYCWNSFSVLQLRDIISVCGCELTRITLPYELNYKEMNMVNYGVPTEFVAEGFVPVMISKQCVRKTYGLCDHNNGIIYLNNKRSGTYMVESVCSFCHSVMYSAKRIDVGYDSSLLEEINPDYIRKDYDNMHDETAWTGHYAVGVE</sequence>
<comment type="caution">
    <text evidence="2">The sequence shown here is derived from an EMBL/GenBank/DDBJ whole genome shotgun (WGS) entry which is preliminary data.</text>
</comment>
<dbReference type="PANTHER" id="PTHR30217:SF10">
    <property type="entry name" value="23S RRNA 5-HYDROXYCYTIDINE C2501 SYNTHASE"/>
    <property type="match status" value="1"/>
</dbReference>
<evidence type="ECO:0000313" key="2">
    <source>
        <dbReference type="EMBL" id="MBC5679852.1"/>
    </source>
</evidence>
<name>A0ABR7FXD3_9FIRM</name>
<evidence type="ECO:0000313" key="3">
    <source>
        <dbReference type="Proteomes" id="UP000628463"/>
    </source>
</evidence>
<dbReference type="InterPro" id="IPR051454">
    <property type="entry name" value="RNA/ubiquinone_mod_enzymes"/>
</dbReference>
<dbReference type="PANTHER" id="PTHR30217">
    <property type="entry name" value="PEPTIDASE U32 FAMILY"/>
    <property type="match status" value="1"/>
</dbReference>
<reference evidence="2 3" key="1">
    <citation type="submission" date="2020-08" db="EMBL/GenBank/DDBJ databases">
        <title>Genome public.</title>
        <authorList>
            <person name="Liu C."/>
            <person name="Sun Q."/>
        </authorList>
    </citation>
    <scope>NUCLEOTIDE SEQUENCE [LARGE SCALE GENOMIC DNA]</scope>
    <source>
        <strain evidence="2 3">NSJ-43</strain>
    </source>
</reference>
<dbReference type="PROSITE" id="PS01276">
    <property type="entry name" value="PEPTIDASE_U32"/>
    <property type="match status" value="1"/>
</dbReference>
<dbReference type="Proteomes" id="UP000628463">
    <property type="component" value="Unassembled WGS sequence"/>
</dbReference>
<dbReference type="Pfam" id="PF01136">
    <property type="entry name" value="Peptidase_U32"/>
    <property type="match status" value="1"/>
</dbReference>
<organism evidence="2 3">
    <name type="scientific">Lachnospira hominis</name>
    <name type="common">ex Liu et al. 2021</name>
    <dbReference type="NCBI Taxonomy" id="2763051"/>
    <lineage>
        <taxon>Bacteria</taxon>
        <taxon>Bacillati</taxon>
        <taxon>Bacillota</taxon>
        <taxon>Clostridia</taxon>
        <taxon>Lachnospirales</taxon>
        <taxon>Lachnospiraceae</taxon>
        <taxon>Lachnospira</taxon>
    </lineage>
</organism>
<dbReference type="RefSeq" id="WP_186836082.1">
    <property type="nucleotide sequence ID" value="NZ_JACOPD010000002.1"/>
</dbReference>
<dbReference type="Pfam" id="PF12392">
    <property type="entry name" value="DUF3656"/>
    <property type="match status" value="1"/>
</dbReference>
<dbReference type="InterPro" id="IPR020988">
    <property type="entry name" value="Pept_U32_collagenase"/>
</dbReference>
<keyword evidence="3" id="KW-1185">Reference proteome</keyword>
<gene>
    <name evidence="2" type="ORF">H8S01_02610</name>
</gene>
<protein>
    <submittedName>
        <fullName evidence="2">U32 family peptidase</fullName>
    </submittedName>
</protein>
<proteinExistence type="predicted"/>
<accession>A0ABR7FXD3</accession>
<dbReference type="InterPro" id="IPR001539">
    <property type="entry name" value="Peptidase_U32"/>
</dbReference>
<evidence type="ECO:0000259" key="1">
    <source>
        <dbReference type="Pfam" id="PF12392"/>
    </source>
</evidence>
<dbReference type="EMBL" id="JACOPD010000002">
    <property type="protein sequence ID" value="MBC5679852.1"/>
    <property type="molecule type" value="Genomic_DNA"/>
</dbReference>
<feature type="domain" description="Peptidase U32 collagenase" evidence="1">
    <location>
        <begin position="383"/>
        <end position="500"/>
    </location>
</feature>